<proteinExistence type="predicted"/>
<protein>
    <submittedName>
        <fullName evidence="1">Uncharacterized protein</fullName>
    </submittedName>
</protein>
<sequence>MEFDGKRLKEKARAAMHKLKDNVKGSYYSMADIPSSSVQELAVFIQLNPESHVTKKNLLGNSFSFFRLNLDRRDFYLETRAGRILHLDGSKDGKRFVSYRSYRDADDLHSPVKLS</sequence>
<reference evidence="1 2" key="1">
    <citation type="submission" date="2019-06" db="EMBL/GenBank/DDBJ databases">
        <title>An operon consisting of a P-type ATPase gene and a transcriptional regular gene given the different cadmium resistance in Bacillus vietamensis 151-6 and Bacillus marisflavi 151-25.</title>
        <authorList>
            <person name="Yu X."/>
        </authorList>
    </citation>
    <scope>NUCLEOTIDE SEQUENCE [LARGE SCALE GENOMIC DNA]</scope>
    <source>
        <strain evidence="1 2">151-6</strain>
    </source>
</reference>
<dbReference type="EMBL" id="CP047394">
    <property type="protein sequence ID" value="QHE60454.1"/>
    <property type="molecule type" value="Genomic_DNA"/>
</dbReference>
<evidence type="ECO:0000313" key="2">
    <source>
        <dbReference type="Proteomes" id="UP000465062"/>
    </source>
</evidence>
<dbReference type="Proteomes" id="UP000465062">
    <property type="component" value="Chromosome"/>
</dbReference>
<name>A0A6I6UCL1_9BACI</name>
<gene>
    <name evidence="1" type="ORF">FHE72_04895</name>
</gene>
<accession>A0A6I6UCL1</accession>
<dbReference type="RefSeq" id="WP_159361426.1">
    <property type="nucleotide sequence ID" value="NZ_CP047394.1"/>
</dbReference>
<dbReference type="AlphaFoldDB" id="A0A6I6UCL1"/>
<dbReference type="KEGG" id="bvq:FHE72_04895"/>
<evidence type="ECO:0000313" key="1">
    <source>
        <dbReference type="EMBL" id="QHE60454.1"/>
    </source>
</evidence>
<organism evidence="1 2">
    <name type="scientific">Rossellomorea vietnamensis</name>
    <dbReference type="NCBI Taxonomy" id="218284"/>
    <lineage>
        <taxon>Bacteria</taxon>
        <taxon>Bacillati</taxon>
        <taxon>Bacillota</taxon>
        <taxon>Bacilli</taxon>
        <taxon>Bacillales</taxon>
        <taxon>Bacillaceae</taxon>
        <taxon>Rossellomorea</taxon>
    </lineage>
</organism>